<keyword evidence="3 7" id="KW-0378">Hydrolase</keyword>
<evidence type="ECO:0000256" key="6">
    <source>
        <dbReference type="ARBA" id="ARBA00023326"/>
    </source>
</evidence>
<dbReference type="SMART" id="SM00633">
    <property type="entry name" value="Glyco_10"/>
    <property type="match status" value="1"/>
</dbReference>
<dbReference type="eggNOG" id="COG3693">
    <property type="taxonomic scope" value="Bacteria"/>
</dbReference>
<gene>
    <name evidence="11" type="ordered locus">Cphy_0624</name>
</gene>
<dbReference type="InterPro" id="IPR017853">
    <property type="entry name" value="GH"/>
</dbReference>
<feature type="signal peptide" evidence="9">
    <location>
        <begin position="1"/>
        <end position="23"/>
    </location>
</feature>
<comment type="similarity">
    <text evidence="1 7">Belongs to the glycosyl hydrolase 10 (cellulase F) family.</text>
</comment>
<dbReference type="InterPro" id="IPR003305">
    <property type="entry name" value="CenC_carb-bd"/>
</dbReference>
<dbReference type="PANTHER" id="PTHR31490:SF90">
    <property type="entry name" value="ENDO-1,4-BETA-XYLANASE A"/>
    <property type="match status" value="1"/>
</dbReference>
<dbReference type="InterPro" id="IPR001000">
    <property type="entry name" value="GH10_dom"/>
</dbReference>
<dbReference type="Gene3D" id="2.60.120.260">
    <property type="entry name" value="Galactose-binding domain-like"/>
    <property type="match status" value="1"/>
</dbReference>
<evidence type="ECO:0000259" key="10">
    <source>
        <dbReference type="PROSITE" id="PS51760"/>
    </source>
</evidence>
<evidence type="ECO:0000256" key="5">
    <source>
        <dbReference type="ARBA" id="ARBA00023295"/>
    </source>
</evidence>
<dbReference type="Gene3D" id="3.20.20.80">
    <property type="entry name" value="Glycosidases"/>
    <property type="match status" value="1"/>
</dbReference>
<evidence type="ECO:0000313" key="12">
    <source>
        <dbReference type="Proteomes" id="UP000000370"/>
    </source>
</evidence>
<dbReference type="PRINTS" id="PR00134">
    <property type="entry name" value="GLHYDRLASE10"/>
</dbReference>
<feature type="chain" id="PRO_5038826473" description="Beta-xylanase" evidence="9">
    <location>
        <begin position="24"/>
        <end position="756"/>
    </location>
</feature>
<evidence type="ECO:0000313" key="11">
    <source>
        <dbReference type="EMBL" id="ABX41011.1"/>
    </source>
</evidence>
<evidence type="ECO:0000256" key="9">
    <source>
        <dbReference type="SAM" id="SignalP"/>
    </source>
</evidence>
<keyword evidence="5 7" id="KW-0326">Glycosidase</keyword>
<keyword evidence="11" id="KW-0858">Xylan degradation</keyword>
<comment type="catalytic activity">
    <reaction evidence="7">
        <text>Endohydrolysis of (1-&gt;4)-beta-D-xylosidic linkages in xylans.</text>
        <dbReference type="EC" id="3.2.1.8"/>
    </reaction>
</comment>
<evidence type="ECO:0000256" key="8">
    <source>
        <dbReference type="SAM" id="MobiDB-lite"/>
    </source>
</evidence>
<dbReference type="EC" id="3.2.1.8" evidence="7"/>
<dbReference type="RefSeq" id="WP_012198655.1">
    <property type="nucleotide sequence ID" value="NC_010001.1"/>
</dbReference>
<dbReference type="InterPro" id="IPR036966">
    <property type="entry name" value="CBM3_sf"/>
</dbReference>
<name>A9KJ12_LACP7</name>
<dbReference type="PANTHER" id="PTHR31490">
    <property type="entry name" value="GLYCOSYL HYDROLASE"/>
    <property type="match status" value="1"/>
</dbReference>
<dbReference type="GO" id="GO:0031176">
    <property type="term" value="F:endo-1,4-beta-xylanase activity"/>
    <property type="evidence" value="ECO:0007669"/>
    <property type="project" value="UniProtKB-EC"/>
</dbReference>
<dbReference type="CAZy" id="CBM22">
    <property type="family name" value="Carbohydrate-Binding Module Family 22"/>
</dbReference>
<feature type="region of interest" description="Disordered" evidence="8">
    <location>
        <begin position="564"/>
        <end position="621"/>
    </location>
</feature>
<dbReference type="Pfam" id="PF02018">
    <property type="entry name" value="CBM_4_9"/>
    <property type="match status" value="1"/>
</dbReference>
<accession>A9KJ12</accession>
<evidence type="ECO:0000256" key="3">
    <source>
        <dbReference type="ARBA" id="ARBA00022801"/>
    </source>
</evidence>
<evidence type="ECO:0000256" key="4">
    <source>
        <dbReference type="ARBA" id="ARBA00023277"/>
    </source>
</evidence>
<feature type="domain" description="GH10" evidence="10">
    <location>
        <begin position="201"/>
        <end position="552"/>
    </location>
</feature>
<keyword evidence="12" id="KW-1185">Reference proteome</keyword>
<keyword evidence="6 7" id="KW-0624">Polysaccharide degradation</keyword>
<keyword evidence="9" id="KW-0732">Signal</keyword>
<evidence type="ECO:0000256" key="1">
    <source>
        <dbReference type="ARBA" id="ARBA00007495"/>
    </source>
</evidence>
<dbReference type="Proteomes" id="UP000000370">
    <property type="component" value="Chromosome"/>
</dbReference>
<dbReference type="SUPFAM" id="SSF49785">
    <property type="entry name" value="Galactose-binding domain-like"/>
    <property type="match status" value="1"/>
</dbReference>
<protein>
    <recommendedName>
        <fullName evidence="7">Beta-xylanase</fullName>
        <ecNumber evidence="7">3.2.1.8</ecNumber>
    </recommendedName>
</protein>
<dbReference type="Gene3D" id="2.60.40.710">
    <property type="entry name" value="Endoglucanase-like"/>
    <property type="match status" value="1"/>
</dbReference>
<dbReference type="InterPro" id="IPR008979">
    <property type="entry name" value="Galactose-bd-like_sf"/>
</dbReference>
<dbReference type="eggNOG" id="COG0810">
    <property type="taxonomic scope" value="Bacteria"/>
</dbReference>
<dbReference type="KEGG" id="cpy:Cphy_0624"/>
<dbReference type="GO" id="GO:0030248">
    <property type="term" value="F:cellulose binding"/>
    <property type="evidence" value="ECO:0007669"/>
    <property type="project" value="InterPro"/>
</dbReference>
<keyword evidence="4 7" id="KW-0119">Carbohydrate metabolism</keyword>
<dbReference type="STRING" id="357809.Cphy_0624"/>
<dbReference type="HOGENOM" id="CLU_019681_1_0_9"/>
<organism evidence="11 12">
    <name type="scientific">Lachnoclostridium phytofermentans (strain ATCC 700394 / DSM 18823 / ISDg)</name>
    <name type="common">Clostridium phytofermentans</name>
    <dbReference type="NCBI Taxonomy" id="357809"/>
    <lineage>
        <taxon>Bacteria</taxon>
        <taxon>Bacillati</taxon>
        <taxon>Bacillota</taxon>
        <taxon>Clostridia</taxon>
        <taxon>Lachnospirales</taxon>
        <taxon>Lachnospiraceae</taxon>
    </lineage>
</organism>
<dbReference type="Pfam" id="PF00331">
    <property type="entry name" value="Glyco_hydro_10"/>
    <property type="match status" value="1"/>
</dbReference>
<feature type="compositionally biased region" description="Low complexity" evidence="8">
    <location>
        <begin position="564"/>
        <end position="611"/>
    </location>
</feature>
<dbReference type="CAZy" id="CBM3">
    <property type="family name" value="Carbohydrate-Binding Module Family 3"/>
</dbReference>
<evidence type="ECO:0000256" key="7">
    <source>
        <dbReference type="RuleBase" id="RU361174"/>
    </source>
</evidence>
<dbReference type="EMBL" id="CP000885">
    <property type="protein sequence ID" value="ABX41011.1"/>
    <property type="molecule type" value="Genomic_DNA"/>
</dbReference>
<dbReference type="SUPFAM" id="SSF51445">
    <property type="entry name" value="(Trans)glycosidases"/>
    <property type="match status" value="1"/>
</dbReference>
<proteinExistence type="inferred from homology"/>
<sequence precursor="true">MFFKKLVALAMAVAIVIPMNVNNIQKVEAESTNEAVVYGNLIYHDFEASTNGWGPRGDNAEVVAQSTEEAYSGLHSLKISKRTQTWHGATCDLTKELTIGETYVFGIYLKYKGSSYSNTQKFSLQFQYNDGVNDQYKTIKTLEVTKDKWTLIQGEYTVPADAANAKVYVETEYKSSPSSQDLLDFYIDDFTATPATLPQIQKDIPSLKDVFSSYFFVGGAATAGEIAPAPAKDLVAKHYNRLTPGNELKPDSVLDYSATIAYMDANGGNQVNPQVNLRAAKTLLEYARDNNIPVRGHTLVWHSQTPDWFFKVNYSQDSNAAWVSKEVMLQRLENYIKNVMQLISSTYPTVKFYAWDVVNEAVDPNTSTGMRNPGSNNVTSGNSPWMQTIGEEYIQRAFEYARKYAPTGCKLFYNDYNEYEDRKSTFIFNILKGLKDKGLVDGMGMQSHWVMDYPSISMFETAVRKYNTLGLELQLTELDIKQPDNSTSALAAQADRYKLLINKVISLKKEGMNITGVIFWGVTDKTSWLGGYPLLFDGNYQAKSAYYSIIDGITPTVTPSITPTVTPKPTITPTVTPTVTPKPTITPTVTPTVTPKPTITPTITPTVTPKPTIAPTPTPTTVPVEGAKPVVVVTTKNNGNTISQQYTINALGGTIDLSKVSIEFTADGIINQEHNVWVDNAALQLTVEPYYTPLNGYVSGQLTNQKLVVSISKSTMLSEGTGKLVLDLRFAKKDWTDFGTISNEVLKVYYNGVKVQ</sequence>
<dbReference type="CAZy" id="GH10">
    <property type="family name" value="Glycoside Hydrolase Family 10"/>
</dbReference>
<keyword evidence="2" id="KW-0677">Repeat</keyword>
<dbReference type="AlphaFoldDB" id="A9KJ12"/>
<evidence type="ECO:0000256" key="2">
    <source>
        <dbReference type="ARBA" id="ARBA00022737"/>
    </source>
</evidence>
<reference evidence="12" key="1">
    <citation type="submission" date="2007-11" db="EMBL/GenBank/DDBJ databases">
        <title>Complete genome sequence of Clostridium phytofermentans ISDg.</title>
        <authorList>
            <person name="Leschine S.B."/>
            <person name="Warnick T.A."/>
            <person name="Blanchard J.L."/>
            <person name="Schnell D.J."/>
            <person name="Petit E.L."/>
            <person name="LaTouf W.G."/>
            <person name="Copeland A."/>
            <person name="Lucas S."/>
            <person name="Lapidus A."/>
            <person name="Barry K."/>
            <person name="Glavina del Rio T."/>
            <person name="Dalin E."/>
            <person name="Tice H."/>
            <person name="Pitluck S."/>
            <person name="Kiss H."/>
            <person name="Brettin T."/>
            <person name="Bruce D."/>
            <person name="Detter J.C."/>
            <person name="Han C."/>
            <person name="Kuske C."/>
            <person name="Schmutz J."/>
            <person name="Larimer F."/>
            <person name="Land M."/>
            <person name="Hauser L."/>
            <person name="Kyrpides N."/>
            <person name="Kim E.A."/>
            <person name="Richardson P."/>
        </authorList>
    </citation>
    <scope>NUCLEOTIDE SEQUENCE [LARGE SCALE GENOMIC DNA]</scope>
    <source>
        <strain evidence="12">ATCC 700394 / DSM 18823 / ISDg</strain>
    </source>
</reference>
<dbReference type="PROSITE" id="PS51760">
    <property type="entry name" value="GH10_2"/>
    <property type="match status" value="1"/>
</dbReference>
<dbReference type="InterPro" id="IPR044846">
    <property type="entry name" value="GH10"/>
</dbReference>
<dbReference type="GO" id="GO:0045493">
    <property type="term" value="P:xylan catabolic process"/>
    <property type="evidence" value="ECO:0007669"/>
    <property type="project" value="UniProtKB-KW"/>
</dbReference>